<keyword evidence="3" id="KW-1185">Reference proteome</keyword>
<dbReference type="EMBL" id="JANCYW010000007">
    <property type="protein sequence ID" value="KAK4536025.1"/>
    <property type="molecule type" value="Genomic_DNA"/>
</dbReference>
<feature type="transmembrane region" description="Helical" evidence="1">
    <location>
        <begin position="162"/>
        <end position="183"/>
    </location>
</feature>
<keyword evidence="1" id="KW-0472">Membrane</keyword>
<keyword evidence="1" id="KW-1133">Transmembrane helix</keyword>
<sequence>MAFVVPSAAVGKDAGVLRGSYSAAVWVDDLGRGRRRPALAHISRRPQRRAARPFTPLVSRAGEERVNMKTGVSGNDVLSGPYEGRFGEWYLTRADVDEVQAYRRGMAVTAAAAAVAAVALLADVAGSPASGVVWDAAFWMGVVGLGRALQNIHIYLAPIHRFLKALYVVGVGGSAAVTLVLNAQSVAGGHGLVSLAEWLAQHPIGWLAGAGWCFVALTGIFFKEAFCFGRAEALGLTILTPLLVGGHFAGLWRTAGEPAAATVAVVAALLFGVFAVHKFEQAALDDLGDKSVFEYLRRSS</sequence>
<feature type="transmembrane region" description="Helical" evidence="1">
    <location>
        <begin position="258"/>
        <end position="276"/>
    </location>
</feature>
<feature type="transmembrane region" description="Helical" evidence="1">
    <location>
        <begin position="132"/>
        <end position="150"/>
    </location>
</feature>
<organism evidence="2 3">
    <name type="scientific">Cyanidium caldarium</name>
    <name type="common">Red alga</name>
    <dbReference type="NCBI Taxonomy" id="2771"/>
    <lineage>
        <taxon>Eukaryota</taxon>
        <taxon>Rhodophyta</taxon>
        <taxon>Bangiophyceae</taxon>
        <taxon>Cyanidiales</taxon>
        <taxon>Cyanidiaceae</taxon>
        <taxon>Cyanidium</taxon>
    </lineage>
</organism>
<dbReference type="InterPro" id="IPR019275">
    <property type="entry name" value="DUF2301"/>
</dbReference>
<protein>
    <submittedName>
        <fullName evidence="2">Uncharacterized protein</fullName>
    </submittedName>
</protein>
<evidence type="ECO:0000313" key="2">
    <source>
        <dbReference type="EMBL" id="KAK4536025.1"/>
    </source>
</evidence>
<accession>A0AAV9IVA5</accession>
<dbReference type="PANTHER" id="PTHR36716">
    <property type="entry name" value="F3H9.20 PROTEIN"/>
    <property type="match status" value="1"/>
</dbReference>
<evidence type="ECO:0000313" key="3">
    <source>
        <dbReference type="Proteomes" id="UP001301350"/>
    </source>
</evidence>
<feature type="transmembrane region" description="Helical" evidence="1">
    <location>
        <begin position="203"/>
        <end position="222"/>
    </location>
</feature>
<dbReference type="Pfam" id="PF10063">
    <property type="entry name" value="DUF2301"/>
    <property type="match status" value="1"/>
</dbReference>
<dbReference type="Proteomes" id="UP001301350">
    <property type="component" value="Unassembled WGS sequence"/>
</dbReference>
<dbReference type="GO" id="GO:0009507">
    <property type="term" value="C:chloroplast"/>
    <property type="evidence" value="ECO:0007669"/>
    <property type="project" value="TreeGrafter"/>
</dbReference>
<proteinExistence type="predicted"/>
<feature type="transmembrane region" description="Helical" evidence="1">
    <location>
        <begin position="107"/>
        <end position="126"/>
    </location>
</feature>
<keyword evidence="1" id="KW-0812">Transmembrane</keyword>
<name>A0AAV9IVA5_CYACA</name>
<feature type="transmembrane region" description="Helical" evidence="1">
    <location>
        <begin position="234"/>
        <end position="252"/>
    </location>
</feature>
<dbReference type="AlphaFoldDB" id="A0AAV9IVA5"/>
<gene>
    <name evidence="2" type="ORF">CDCA_CDCA07G2050</name>
</gene>
<comment type="caution">
    <text evidence="2">The sequence shown here is derived from an EMBL/GenBank/DDBJ whole genome shotgun (WGS) entry which is preliminary data.</text>
</comment>
<dbReference type="PANTHER" id="PTHR36716:SF2">
    <property type="entry name" value="F3H9.20 PROTEIN"/>
    <property type="match status" value="1"/>
</dbReference>
<evidence type="ECO:0000256" key="1">
    <source>
        <dbReference type="SAM" id="Phobius"/>
    </source>
</evidence>
<reference evidence="2 3" key="1">
    <citation type="submission" date="2022-07" db="EMBL/GenBank/DDBJ databases">
        <title>Genome-wide signatures of adaptation to extreme environments.</title>
        <authorList>
            <person name="Cho C.H."/>
            <person name="Yoon H.S."/>
        </authorList>
    </citation>
    <scope>NUCLEOTIDE SEQUENCE [LARGE SCALE GENOMIC DNA]</scope>
    <source>
        <strain evidence="2 3">DBV 063 E5</strain>
    </source>
</reference>